<gene>
    <name evidence="1" type="ORF">H5410_057948</name>
</gene>
<evidence type="ECO:0000313" key="1">
    <source>
        <dbReference type="EMBL" id="KAG5577814.1"/>
    </source>
</evidence>
<dbReference type="AlphaFoldDB" id="A0A9J5WS95"/>
<accession>A0A9J5WS95</accession>
<protein>
    <submittedName>
        <fullName evidence="1">Uncharacterized protein</fullName>
    </submittedName>
</protein>
<sequence length="111" mass="12866">MLEQTLELEYLIKRGKINQNIVGKGGKERQDCALIVQFEAKQQDGAAQMVYSQKQYKESKVSNLGIVQRSVLDSSQARYHEKLERCLDFQLHPWLWTPSLHDVFLNNSNIT</sequence>
<keyword evidence="2" id="KW-1185">Reference proteome</keyword>
<reference evidence="1 2" key="1">
    <citation type="submission" date="2020-09" db="EMBL/GenBank/DDBJ databases">
        <title>De no assembly of potato wild relative species, Solanum commersonii.</title>
        <authorList>
            <person name="Cho K."/>
        </authorList>
    </citation>
    <scope>NUCLEOTIDE SEQUENCE [LARGE SCALE GENOMIC DNA]</scope>
    <source>
        <strain evidence="1">LZ3.2</strain>
        <tissue evidence="1">Leaf</tissue>
    </source>
</reference>
<name>A0A9J5WS95_SOLCO</name>
<dbReference type="Proteomes" id="UP000824120">
    <property type="component" value="Chromosome 11"/>
</dbReference>
<dbReference type="EMBL" id="JACXVP010000011">
    <property type="protein sequence ID" value="KAG5577814.1"/>
    <property type="molecule type" value="Genomic_DNA"/>
</dbReference>
<evidence type="ECO:0000313" key="2">
    <source>
        <dbReference type="Proteomes" id="UP000824120"/>
    </source>
</evidence>
<proteinExistence type="predicted"/>
<organism evidence="1 2">
    <name type="scientific">Solanum commersonii</name>
    <name type="common">Commerson's wild potato</name>
    <name type="synonym">Commerson's nightshade</name>
    <dbReference type="NCBI Taxonomy" id="4109"/>
    <lineage>
        <taxon>Eukaryota</taxon>
        <taxon>Viridiplantae</taxon>
        <taxon>Streptophyta</taxon>
        <taxon>Embryophyta</taxon>
        <taxon>Tracheophyta</taxon>
        <taxon>Spermatophyta</taxon>
        <taxon>Magnoliopsida</taxon>
        <taxon>eudicotyledons</taxon>
        <taxon>Gunneridae</taxon>
        <taxon>Pentapetalae</taxon>
        <taxon>asterids</taxon>
        <taxon>lamiids</taxon>
        <taxon>Solanales</taxon>
        <taxon>Solanaceae</taxon>
        <taxon>Solanoideae</taxon>
        <taxon>Solaneae</taxon>
        <taxon>Solanum</taxon>
    </lineage>
</organism>
<comment type="caution">
    <text evidence="1">The sequence shown here is derived from an EMBL/GenBank/DDBJ whole genome shotgun (WGS) entry which is preliminary data.</text>
</comment>